<accession>A0A9X0BS86</accession>
<name>A0A9X0BS86_9EURO</name>
<dbReference type="InterPro" id="IPR035994">
    <property type="entry name" value="Nucleoside_phosphorylase_sf"/>
</dbReference>
<evidence type="ECO:0000313" key="2">
    <source>
        <dbReference type="Proteomes" id="UP001147760"/>
    </source>
</evidence>
<dbReference type="PANTHER" id="PTHR46082">
    <property type="entry name" value="ATP/GTP-BINDING PROTEIN-RELATED"/>
    <property type="match status" value="1"/>
</dbReference>
<keyword evidence="2" id="KW-1185">Reference proteome</keyword>
<protein>
    <submittedName>
        <fullName evidence="1">Purine and uridine phosphorylase</fullName>
    </submittedName>
</protein>
<sequence length="241" mass="26547">MLSSFRSIRFGLMVGIGGGSPSLADIRLGDVVVGKPTTAFGGVVQYDYGKTIRDGVFERTGTLNKPPRVLLTALSKLQANHLIHGSQIPRLLSEIMNPTFMPQDQDRLFHPEYHHTSSGVTCDECDQHRLMARTPRGKHSPKIHYGVIASGNWVLKDGCTRDRLAREYNILCFEMEAAGLMDNFPCLVIRGISDYADSHKNKAWQGYAAATAAAYTKELLSVVPTKQVEDTTTVSHLNSIS</sequence>
<dbReference type="OrthoDB" id="1577640at2759"/>
<dbReference type="Gene3D" id="3.40.50.1580">
    <property type="entry name" value="Nucleoside phosphorylase domain"/>
    <property type="match status" value="1"/>
</dbReference>
<gene>
    <name evidence="1" type="ORF">N7530_006011</name>
</gene>
<dbReference type="GO" id="GO:0009116">
    <property type="term" value="P:nucleoside metabolic process"/>
    <property type="evidence" value="ECO:0007669"/>
    <property type="project" value="InterPro"/>
</dbReference>
<reference evidence="1" key="2">
    <citation type="journal article" date="2023" name="IMA Fungus">
        <title>Comparative genomic study of the Penicillium genus elucidates a diverse pangenome and 15 lateral gene transfer events.</title>
        <authorList>
            <person name="Petersen C."/>
            <person name="Sorensen T."/>
            <person name="Nielsen M.R."/>
            <person name="Sondergaard T.E."/>
            <person name="Sorensen J.L."/>
            <person name="Fitzpatrick D.A."/>
            <person name="Frisvad J.C."/>
            <person name="Nielsen K.L."/>
        </authorList>
    </citation>
    <scope>NUCLEOTIDE SEQUENCE</scope>
    <source>
        <strain evidence="1">IBT 17660</strain>
    </source>
</reference>
<evidence type="ECO:0000313" key="1">
    <source>
        <dbReference type="EMBL" id="KAJ5480502.1"/>
    </source>
</evidence>
<proteinExistence type="predicted"/>
<dbReference type="AlphaFoldDB" id="A0A9X0BS86"/>
<dbReference type="Proteomes" id="UP001147760">
    <property type="component" value="Unassembled WGS sequence"/>
</dbReference>
<dbReference type="GO" id="GO:0003824">
    <property type="term" value="F:catalytic activity"/>
    <property type="evidence" value="ECO:0007669"/>
    <property type="project" value="InterPro"/>
</dbReference>
<reference evidence="1" key="1">
    <citation type="submission" date="2022-12" db="EMBL/GenBank/DDBJ databases">
        <authorList>
            <person name="Petersen C."/>
        </authorList>
    </citation>
    <scope>NUCLEOTIDE SEQUENCE</scope>
    <source>
        <strain evidence="1">IBT 17660</strain>
    </source>
</reference>
<organism evidence="1 2">
    <name type="scientific">Penicillium desertorum</name>
    <dbReference type="NCBI Taxonomy" id="1303715"/>
    <lineage>
        <taxon>Eukaryota</taxon>
        <taxon>Fungi</taxon>
        <taxon>Dikarya</taxon>
        <taxon>Ascomycota</taxon>
        <taxon>Pezizomycotina</taxon>
        <taxon>Eurotiomycetes</taxon>
        <taxon>Eurotiomycetidae</taxon>
        <taxon>Eurotiales</taxon>
        <taxon>Aspergillaceae</taxon>
        <taxon>Penicillium</taxon>
    </lineage>
</organism>
<dbReference type="EMBL" id="JAPWDO010000003">
    <property type="protein sequence ID" value="KAJ5480502.1"/>
    <property type="molecule type" value="Genomic_DNA"/>
</dbReference>
<dbReference type="SUPFAM" id="SSF53167">
    <property type="entry name" value="Purine and uridine phosphorylases"/>
    <property type="match status" value="1"/>
</dbReference>
<comment type="caution">
    <text evidence="1">The sequence shown here is derived from an EMBL/GenBank/DDBJ whole genome shotgun (WGS) entry which is preliminary data.</text>
</comment>
<dbReference type="InterPro" id="IPR053137">
    <property type="entry name" value="NLR-like"/>
</dbReference>
<dbReference type="PANTHER" id="PTHR46082:SF11">
    <property type="entry name" value="AAA+ ATPASE DOMAIN-CONTAINING PROTEIN-RELATED"/>
    <property type="match status" value="1"/>
</dbReference>